<proteinExistence type="predicted"/>
<organism evidence="2 3">
    <name type="scientific">Rubroshorea leprosula</name>
    <dbReference type="NCBI Taxonomy" id="152421"/>
    <lineage>
        <taxon>Eukaryota</taxon>
        <taxon>Viridiplantae</taxon>
        <taxon>Streptophyta</taxon>
        <taxon>Embryophyta</taxon>
        <taxon>Tracheophyta</taxon>
        <taxon>Spermatophyta</taxon>
        <taxon>Magnoliopsida</taxon>
        <taxon>eudicotyledons</taxon>
        <taxon>Gunneridae</taxon>
        <taxon>Pentapetalae</taxon>
        <taxon>rosids</taxon>
        <taxon>malvids</taxon>
        <taxon>Malvales</taxon>
        <taxon>Dipterocarpaceae</taxon>
        <taxon>Rubroshorea</taxon>
    </lineage>
</organism>
<sequence length="115" mass="13370">MLSKQGWSWRKNRSLYPATAGGRGRRNRADLAAFLQEREVLSPRLVLGQEKNKNPQVLLPILQMGTLENGWVHFGCSREKNRATRKWLERREEENKKEKMSQPPLSNKGLNPFEV</sequence>
<reference evidence="2 3" key="1">
    <citation type="journal article" date="2021" name="Commun. Biol.">
        <title>The genome of Shorea leprosula (Dipterocarpaceae) highlights the ecological relevance of drought in aseasonal tropical rainforests.</title>
        <authorList>
            <person name="Ng K.K.S."/>
            <person name="Kobayashi M.J."/>
            <person name="Fawcett J.A."/>
            <person name="Hatakeyama M."/>
            <person name="Paape T."/>
            <person name="Ng C.H."/>
            <person name="Ang C.C."/>
            <person name="Tnah L.H."/>
            <person name="Lee C.T."/>
            <person name="Nishiyama T."/>
            <person name="Sese J."/>
            <person name="O'Brien M.J."/>
            <person name="Copetti D."/>
            <person name="Mohd Noor M.I."/>
            <person name="Ong R.C."/>
            <person name="Putra M."/>
            <person name="Sireger I.Z."/>
            <person name="Indrioko S."/>
            <person name="Kosugi Y."/>
            <person name="Izuno A."/>
            <person name="Isagi Y."/>
            <person name="Lee S.L."/>
            <person name="Shimizu K.K."/>
        </authorList>
    </citation>
    <scope>NUCLEOTIDE SEQUENCE [LARGE SCALE GENOMIC DNA]</scope>
    <source>
        <strain evidence="2">214</strain>
    </source>
</reference>
<comment type="caution">
    <text evidence="2">The sequence shown here is derived from an EMBL/GenBank/DDBJ whole genome shotgun (WGS) entry which is preliminary data.</text>
</comment>
<evidence type="ECO:0000313" key="3">
    <source>
        <dbReference type="Proteomes" id="UP001054252"/>
    </source>
</evidence>
<accession>A0AAV5JSL6</accession>
<evidence type="ECO:0000256" key="1">
    <source>
        <dbReference type="SAM" id="MobiDB-lite"/>
    </source>
</evidence>
<dbReference type="AlphaFoldDB" id="A0AAV5JSL6"/>
<keyword evidence="3" id="KW-1185">Reference proteome</keyword>
<protein>
    <submittedName>
        <fullName evidence="2">Uncharacterized protein</fullName>
    </submittedName>
</protein>
<dbReference type="Proteomes" id="UP001054252">
    <property type="component" value="Unassembled WGS sequence"/>
</dbReference>
<feature type="compositionally biased region" description="Basic and acidic residues" evidence="1">
    <location>
        <begin position="81"/>
        <end position="100"/>
    </location>
</feature>
<dbReference type="EMBL" id="BPVZ01000039">
    <property type="protein sequence ID" value="GKV13725.1"/>
    <property type="molecule type" value="Genomic_DNA"/>
</dbReference>
<feature type="region of interest" description="Disordered" evidence="1">
    <location>
        <begin position="81"/>
        <end position="115"/>
    </location>
</feature>
<gene>
    <name evidence="2" type="ORF">SLEP1_g24710</name>
</gene>
<name>A0AAV5JSL6_9ROSI</name>
<evidence type="ECO:0000313" key="2">
    <source>
        <dbReference type="EMBL" id="GKV13725.1"/>
    </source>
</evidence>